<dbReference type="CDD" id="cd01700">
    <property type="entry name" value="PolY_Pol_V_umuC"/>
    <property type="match status" value="1"/>
</dbReference>
<evidence type="ECO:0000313" key="8">
    <source>
        <dbReference type="Proteomes" id="UP000293347"/>
    </source>
</evidence>
<organism evidence="7 8">
    <name type="scientific">Pedobacter psychroterrae</name>
    <dbReference type="NCBI Taxonomy" id="2530453"/>
    <lineage>
        <taxon>Bacteria</taxon>
        <taxon>Pseudomonadati</taxon>
        <taxon>Bacteroidota</taxon>
        <taxon>Sphingobacteriia</taxon>
        <taxon>Sphingobacteriales</taxon>
        <taxon>Sphingobacteriaceae</taxon>
        <taxon>Pedobacter</taxon>
    </lineage>
</organism>
<evidence type="ECO:0000256" key="3">
    <source>
        <dbReference type="ARBA" id="ARBA00023199"/>
    </source>
</evidence>
<keyword evidence="5" id="KW-0742">SOS response</keyword>
<keyword evidence="4" id="KW-0234">DNA repair</keyword>
<dbReference type="Gene3D" id="3.40.1170.60">
    <property type="match status" value="1"/>
</dbReference>
<dbReference type="RefSeq" id="WP_131597280.1">
    <property type="nucleotide sequence ID" value="NZ_SJSL01000005.1"/>
</dbReference>
<dbReference type="InterPro" id="IPR043128">
    <property type="entry name" value="Rev_trsase/Diguanyl_cyclase"/>
</dbReference>
<dbReference type="InterPro" id="IPR017961">
    <property type="entry name" value="DNA_pol_Y-fam_little_finger"/>
</dbReference>
<dbReference type="GO" id="GO:0003887">
    <property type="term" value="F:DNA-directed DNA polymerase activity"/>
    <property type="evidence" value="ECO:0007669"/>
    <property type="project" value="TreeGrafter"/>
</dbReference>
<dbReference type="Pfam" id="PF00817">
    <property type="entry name" value="IMS"/>
    <property type="match status" value="1"/>
</dbReference>
<proteinExistence type="inferred from homology"/>
<dbReference type="GO" id="GO:0006281">
    <property type="term" value="P:DNA repair"/>
    <property type="evidence" value="ECO:0007669"/>
    <property type="project" value="UniProtKB-KW"/>
</dbReference>
<dbReference type="InterPro" id="IPR025188">
    <property type="entry name" value="DUF4113"/>
</dbReference>
<dbReference type="Pfam" id="PF13438">
    <property type="entry name" value="DUF4113"/>
    <property type="match status" value="1"/>
</dbReference>
<dbReference type="GO" id="GO:0003684">
    <property type="term" value="F:damaged DNA binding"/>
    <property type="evidence" value="ECO:0007669"/>
    <property type="project" value="InterPro"/>
</dbReference>
<dbReference type="AlphaFoldDB" id="A0A4R0NHK3"/>
<dbReference type="OrthoDB" id="9808813at2"/>
<dbReference type="PANTHER" id="PTHR11076:SF34">
    <property type="entry name" value="PROTEIN UMUC"/>
    <property type="match status" value="1"/>
</dbReference>
<evidence type="ECO:0000313" key="7">
    <source>
        <dbReference type="EMBL" id="TCC99945.1"/>
    </source>
</evidence>
<dbReference type="Proteomes" id="UP000293347">
    <property type="component" value="Unassembled WGS sequence"/>
</dbReference>
<dbReference type="Gene3D" id="3.30.1490.100">
    <property type="entry name" value="DNA polymerase, Y-family, little finger domain"/>
    <property type="match status" value="1"/>
</dbReference>
<dbReference type="InterPro" id="IPR036775">
    <property type="entry name" value="DNA_pol_Y-fam_lit_finger_sf"/>
</dbReference>
<keyword evidence="3" id="KW-0741">SOS mutagenesis</keyword>
<evidence type="ECO:0000256" key="2">
    <source>
        <dbReference type="ARBA" id="ARBA00022763"/>
    </source>
</evidence>
<dbReference type="Gene3D" id="3.30.70.270">
    <property type="match status" value="1"/>
</dbReference>
<dbReference type="GO" id="GO:0005829">
    <property type="term" value="C:cytosol"/>
    <property type="evidence" value="ECO:0007669"/>
    <property type="project" value="TreeGrafter"/>
</dbReference>
<accession>A0A4R0NHK3</accession>
<sequence>MMALIDSNNFYVSAERVFQPELRDKAGCVLSNNDGCAISRSNEAKEQLGIRMGTPFFMMREQHTSGKLWWRSSNYTLYQDMMRRITQIVRDTFPDQEIYSIDECFCDLATFKHHDLEQVAIDLRRKILQYTGVPVCIGIGATKTLAKIANKLAKKQHKTTGVYYMGTAAQIEQGLKDTEVDDVWGIGPRYGIKLIKAGVYTAYDFVNLPEDYVLKLMTIQGRRTYRELKGLRCIPMEFERPLKEGISTARSFNCMITERAPLEEALACYVANASQKLRAQKSVCARFMVYAQTSQFVVEKDRYTNDIVVKLSQPTSDTGTLITEALKALRRIYVKGYRYQKVGVELRDLRPQSQVQSDLFGKVTVEKQDKLQLAMAAVDHINKVQGRNTIVHGAMGFEKKWSMRQEFLSRRYTTRIEDVIVVKAI</sequence>
<dbReference type="GO" id="GO:0042276">
    <property type="term" value="P:error-prone translesion synthesis"/>
    <property type="evidence" value="ECO:0007669"/>
    <property type="project" value="TreeGrafter"/>
</dbReference>
<evidence type="ECO:0000256" key="4">
    <source>
        <dbReference type="ARBA" id="ARBA00023204"/>
    </source>
</evidence>
<gene>
    <name evidence="7" type="ORF">EZ437_17045</name>
</gene>
<evidence type="ECO:0000259" key="6">
    <source>
        <dbReference type="PROSITE" id="PS50173"/>
    </source>
</evidence>
<feature type="domain" description="UmuC" evidence="6">
    <location>
        <begin position="2"/>
        <end position="187"/>
    </location>
</feature>
<dbReference type="SUPFAM" id="SSF56672">
    <property type="entry name" value="DNA/RNA polymerases"/>
    <property type="match status" value="1"/>
</dbReference>
<dbReference type="PROSITE" id="PS50173">
    <property type="entry name" value="UMUC"/>
    <property type="match status" value="1"/>
</dbReference>
<reference evidence="7 8" key="1">
    <citation type="submission" date="2019-02" db="EMBL/GenBank/DDBJ databases">
        <title>Pedobacter sp. RP-1-14 sp. nov., isolated from Arctic soil.</title>
        <authorList>
            <person name="Dahal R.H."/>
        </authorList>
    </citation>
    <scope>NUCLEOTIDE SEQUENCE [LARGE SCALE GENOMIC DNA]</scope>
    <source>
        <strain evidence="7 8">RP-1-14</strain>
    </source>
</reference>
<dbReference type="GO" id="GO:0009432">
    <property type="term" value="P:SOS response"/>
    <property type="evidence" value="ECO:0007669"/>
    <property type="project" value="UniProtKB-KW"/>
</dbReference>
<protein>
    <submittedName>
        <fullName evidence="7">Y-family DNA polymerase</fullName>
    </submittedName>
</protein>
<keyword evidence="8" id="KW-1185">Reference proteome</keyword>
<evidence type="ECO:0000256" key="5">
    <source>
        <dbReference type="ARBA" id="ARBA00023236"/>
    </source>
</evidence>
<dbReference type="Pfam" id="PF11799">
    <property type="entry name" value="IMS_C"/>
    <property type="match status" value="1"/>
</dbReference>
<dbReference type="PANTHER" id="PTHR11076">
    <property type="entry name" value="DNA REPAIR POLYMERASE UMUC / TRANSFERASE FAMILY MEMBER"/>
    <property type="match status" value="1"/>
</dbReference>
<comment type="caution">
    <text evidence="7">The sequence shown here is derived from an EMBL/GenBank/DDBJ whole genome shotgun (WGS) entry which is preliminary data.</text>
</comment>
<keyword evidence="2" id="KW-0227">DNA damage</keyword>
<name>A0A4R0NHK3_9SPHI</name>
<evidence type="ECO:0000256" key="1">
    <source>
        <dbReference type="ARBA" id="ARBA00010945"/>
    </source>
</evidence>
<dbReference type="InterPro" id="IPR050116">
    <property type="entry name" value="DNA_polymerase-Y"/>
</dbReference>
<dbReference type="EMBL" id="SJSL01000005">
    <property type="protein sequence ID" value="TCC99945.1"/>
    <property type="molecule type" value="Genomic_DNA"/>
</dbReference>
<dbReference type="InterPro" id="IPR001126">
    <property type="entry name" value="UmuC"/>
</dbReference>
<dbReference type="InterPro" id="IPR043502">
    <property type="entry name" value="DNA/RNA_pol_sf"/>
</dbReference>
<comment type="similarity">
    <text evidence="1">Belongs to the DNA polymerase type-Y family.</text>
</comment>